<comment type="similarity">
    <text evidence="1 6">Belongs to the glycosyl hydrolase 43 family.</text>
</comment>
<dbReference type="Proteomes" id="UP000010795">
    <property type="component" value="Chromosome"/>
</dbReference>
<dbReference type="KEGG" id="tco:Theco_3222"/>
<dbReference type="CDD" id="cd18620">
    <property type="entry name" value="GH43_XylA-like"/>
    <property type="match status" value="1"/>
</dbReference>
<evidence type="ECO:0000256" key="4">
    <source>
        <dbReference type="ARBA" id="ARBA00023277"/>
    </source>
</evidence>
<name>L0EHK4_THECK</name>
<evidence type="ECO:0000313" key="7">
    <source>
        <dbReference type="EMBL" id="AGA59277.1"/>
    </source>
</evidence>
<dbReference type="Gene3D" id="2.115.10.20">
    <property type="entry name" value="Glycosyl hydrolase domain, family 43"/>
    <property type="match status" value="1"/>
</dbReference>
<evidence type="ECO:0000256" key="5">
    <source>
        <dbReference type="ARBA" id="ARBA00023295"/>
    </source>
</evidence>
<dbReference type="HOGENOM" id="CLU_009397_11_0_9"/>
<keyword evidence="2" id="KW-0858">Xylan degradation</keyword>
<keyword evidence="2" id="KW-0624">Polysaccharide degradation</keyword>
<evidence type="ECO:0000256" key="2">
    <source>
        <dbReference type="ARBA" id="ARBA00022651"/>
    </source>
</evidence>
<keyword evidence="4" id="KW-0119">Carbohydrate metabolism</keyword>
<evidence type="ECO:0000256" key="3">
    <source>
        <dbReference type="ARBA" id="ARBA00022801"/>
    </source>
</evidence>
<dbReference type="SUPFAM" id="SSF75005">
    <property type="entry name" value="Arabinanase/levansucrase/invertase"/>
    <property type="match status" value="1"/>
</dbReference>
<dbReference type="PANTHER" id="PTHR43772">
    <property type="entry name" value="ENDO-1,4-BETA-XYLANASE"/>
    <property type="match status" value="1"/>
</dbReference>
<dbReference type="PANTHER" id="PTHR43772:SF2">
    <property type="entry name" value="PUTATIVE (AFU_ORTHOLOGUE AFUA_2G04480)-RELATED"/>
    <property type="match status" value="1"/>
</dbReference>
<evidence type="ECO:0000313" key="8">
    <source>
        <dbReference type="Proteomes" id="UP000010795"/>
    </source>
</evidence>
<gene>
    <name evidence="7" type="ordered locus">Theco_3222</name>
</gene>
<dbReference type="STRING" id="717605.Theco_3222"/>
<dbReference type="OrthoDB" id="9801455at2"/>
<keyword evidence="5 6" id="KW-0326">Glycosidase</keyword>
<reference evidence="8" key="1">
    <citation type="submission" date="2012-01" db="EMBL/GenBank/DDBJ databases">
        <title>Complete sequence of chromosome of Thermobacillus composti KWC4.</title>
        <authorList>
            <person name="Lucas S."/>
            <person name="Han J."/>
            <person name="Lapidus A."/>
            <person name="Cheng J.-F."/>
            <person name="Goodwin L."/>
            <person name="Pitluck S."/>
            <person name="Peters L."/>
            <person name="Ovchinnikova G."/>
            <person name="Teshima H."/>
            <person name="Detter J.C."/>
            <person name="Han C."/>
            <person name="Tapia R."/>
            <person name="Land M."/>
            <person name="Hauser L."/>
            <person name="Kyrpides N."/>
            <person name="Ivanova N."/>
            <person name="Pagani I."/>
            <person name="Anderson I."/>
            <person name="Woyke T."/>
        </authorList>
    </citation>
    <scope>NUCLEOTIDE SEQUENCE [LARGE SCALE GENOMIC DNA]</scope>
    <source>
        <strain evidence="8">DSM 18247 / JCM 13945 / KWC4</strain>
    </source>
</reference>
<dbReference type="GO" id="GO:0004553">
    <property type="term" value="F:hydrolase activity, hydrolyzing O-glycosyl compounds"/>
    <property type="evidence" value="ECO:0007669"/>
    <property type="project" value="InterPro"/>
</dbReference>
<evidence type="ECO:0000256" key="6">
    <source>
        <dbReference type="RuleBase" id="RU361187"/>
    </source>
</evidence>
<dbReference type="GO" id="GO:0045493">
    <property type="term" value="P:xylan catabolic process"/>
    <property type="evidence" value="ECO:0007669"/>
    <property type="project" value="UniProtKB-KW"/>
</dbReference>
<dbReference type="InterPro" id="IPR023296">
    <property type="entry name" value="Glyco_hydro_beta-prop_sf"/>
</dbReference>
<proteinExistence type="inferred from homology"/>
<dbReference type="InterPro" id="IPR006710">
    <property type="entry name" value="Glyco_hydro_43"/>
</dbReference>
<dbReference type="RefSeq" id="WP_015256009.1">
    <property type="nucleotide sequence ID" value="NC_019897.1"/>
</dbReference>
<protein>
    <submittedName>
        <fullName evidence="7">Beta-xylosidase</fullName>
    </submittedName>
</protein>
<dbReference type="CDD" id="cd04084">
    <property type="entry name" value="CBM6_xylanase-like"/>
    <property type="match status" value="1"/>
</dbReference>
<accession>L0EHK4</accession>
<organism evidence="7 8">
    <name type="scientific">Thermobacillus composti (strain DSM 18247 / JCM 13945 / KWC4)</name>
    <dbReference type="NCBI Taxonomy" id="717605"/>
    <lineage>
        <taxon>Bacteria</taxon>
        <taxon>Bacillati</taxon>
        <taxon>Bacillota</taxon>
        <taxon>Bacilli</taxon>
        <taxon>Bacillales</taxon>
        <taxon>Paenibacillaceae</taxon>
        <taxon>Thermobacillus</taxon>
    </lineage>
</organism>
<keyword evidence="8" id="KW-1185">Reference proteome</keyword>
<dbReference type="Gene3D" id="2.60.120.260">
    <property type="entry name" value="Galactose-binding domain-like"/>
    <property type="match status" value="1"/>
</dbReference>
<sequence>MKKQAFNPYLPSWEYIPDGEPYVFDGRVYVYGSHDRFNGHVFCLNDYVCWSAPVDNLGDWRYEGVIYKKTDDPLNPDGSMCLYAPDVTRGPDGRYYLFYVLDKVSVVSVAVSDTPAGKFEFYGYVRYPDGTRLGEREGDQHQFDPGVLTEGDRTYLYTGFCPRGDKSRSGCMATVLGPDMLTIIEEPVFVLPSEPYSRGTGFEGHEYFEAPSIRKRGDTYYLIYSSIVMHELCYATSKDPTKGFKYGGVIVSNADLHIDVYKPADKPMYYGGNNHGSIVEIGDQWYIFYHRQTNGHHYSRQGCAEPIRFREDGSIVQAEMTSCGLNGGPLAGRGEYPAYIACNLFCKDEELYIGTYGAWMDGRFPKITQDGKDGDEEPGYIANMRDTATAGFKYFDCRGVKRVKIKVRGYAKGAFEVKTSWDGPALGSIPVNFTNVWKEYAADIAIPDGVHALYFTYRGEGNAQLASFTLE</sequence>
<dbReference type="EMBL" id="CP003255">
    <property type="protein sequence ID" value="AGA59277.1"/>
    <property type="molecule type" value="Genomic_DNA"/>
</dbReference>
<dbReference type="InterPro" id="IPR052176">
    <property type="entry name" value="Glycosyl_Hydrlase_43_Enz"/>
</dbReference>
<dbReference type="Pfam" id="PF04616">
    <property type="entry name" value="Glyco_hydro_43"/>
    <property type="match status" value="1"/>
</dbReference>
<dbReference type="AlphaFoldDB" id="L0EHK4"/>
<dbReference type="eggNOG" id="COG3534">
    <property type="taxonomic scope" value="Bacteria"/>
</dbReference>
<evidence type="ECO:0000256" key="1">
    <source>
        <dbReference type="ARBA" id="ARBA00009865"/>
    </source>
</evidence>
<keyword evidence="3 6" id="KW-0378">Hydrolase</keyword>